<sequence>MEVGRMLGSFILSPCSKRRLFIISVTSLTCMTTPCPTTGWPLVTWKGSAAHVPLSVQAKLLKPLLMTTP</sequence>
<proteinExistence type="predicted"/>
<keyword evidence="2" id="KW-1185">Reference proteome</keyword>
<gene>
    <name evidence="1" type="ORF">SI7747_UN021154</name>
</gene>
<dbReference type="Proteomes" id="UP001189122">
    <property type="component" value="Unassembled WGS sequence"/>
</dbReference>
<comment type="caution">
    <text evidence="1">The sequence shown here is derived from an EMBL/GenBank/DDBJ whole genome shotgun (WGS) entry which is preliminary data.</text>
</comment>
<organism evidence="1 2">
    <name type="scientific">Spirodela intermedia</name>
    <name type="common">Intermediate duckweed</name>
    <dbReference type="NCBI Taxonomy" id="51605"/>
    <lineage>
        <taxon>Eukaryota</taxon>
        <taxon>Viridiplantae</taxon>
        <taxon>Streptophyta</taxon>
        <taxon>Embryophyta</taxon>
        <taxon>Tracheophyta</taxon>
        <taxon>Spermatophyta</taxon>
        <taxon>Magnoliopsida</taxon>
        <taxon>Liliopsida</taxon>
        <taxon>Araceae</taxon>
        <taxon>Lemnoideae</taxon>
        <taxon>Spirodela</taxon>
    </lineage>
</organism>
<protein>
    <submittedName>
        <fullName evidence="1">Uncharacterized protein</fullName>
    </submittedName>
</protein>
<reference evidence="2" key="1">
    <citation type="journal article" date="2020" name="Sci. Rep.">
        <title>Chromosome-scale genome assembly for the duckweed Spirodela intermedia, integrating cytogenetic maps, PacBio and Oxford Nanopore libraries.</title>
        <authorList>
            <person name="Hoang P.T.N."/>
            <person name="Fiebig A."/>
            <person name="Novak P."/>
            <person name="Macas J."/>
            <person name="Cao H.X."/>
            <person name="Stepanenko A."/>
            <person name="Chen G."/>
            <person name="Borisjuk N."/>
            <person name="Scholz U."/>
            <person name="Schubert I."/>
        </authorList>
    </citation>
    <scope>NUCLEOTIDE SEQUENCE [LARGE SCALE GENOMIC DNA]</scope>
</reference>
<name>A0ABN7EA76_SPIIN</name>
<accession>A0ABN7EA76</accession>
<evidence type="ECO:0000313" key="1">
    <source>
        <dbReference type="EMBL" id="CAA6674796.1"/>
    </source>
</evidence>
<dbReference type="EMBL" id="CACRZD030000151">
    <property type="protein sequence ID" value="CAA6674796.1"/>
    <property type="molecule type" value="Genomic_DNA"/>
</dbReference>
<evidence type="ECO:0000313" key="2">
    <source>
        <dbReference type="Proteomes" id="UP001189122"/>
    </source>
</evidence>